<dbReference type="InterPro" id="IPR037401">
    <property type="entry name" value="SnoaL-like"/>
</dbReference>
<reference evidence="2 3" key="1">
    <citation type="submission" date="2016-04" db="EMBL/GenBank/DDBJ databases">
        <title>Draft Genome Sequences of Staphylococcus capitis Strain H36, S. capitis Strain H65, S. cohnii Strain H62, S. hominis Strain H69, Mycobacterium iranicum Strain H39, Plantibacter sp. Strain H53, Pseudomonas oryzihabitans Strain H72, and Microbacterium sp. Strain H83, isolated from residential settings.</title>
        <authorList>
            <person name="Lymperopoulou D."/>
            <person name="Adams R.I."/>
            <person name="Lindow S."/>
            <person name="Coil D.A."/>
            <person name="Jospin G."/>
            <person name="Eisen J.A."/>
        </authorList>
    </citation>
    <scope>NUCLEOTIDE SEQUENCE [LARGE SCALE GENOMIC DNA]</scope>
    <source>
        <strain evidence="2 3">H39</strain>
    </source>
</reference>
<dbReference type="RefSeq" id="WP_064281993.1">
    <property type="nucleotide sequence ID" value="NZ_LWCS01000022.1"/>
</dbReference>
<evidence type="ECO:0000313" key="3">
    <source>
        <dbReference type="Proteomes" id="UP000078396"/>
    </source>
</evidence>
<dbReference type="OrthoDB" id="119950at2"/>
<evidence type="ECO:0000259" key="1">
    <source>
        <dbReference type="Pfam" id="PF13474"/>
    </source>
</evidence>
<dbReference type="Proteomes" id="UP000078396">
    <property type="component" value="Unassembled WGS sequence"/>
</dbReference>
<dbReference type="InterPro" id="IPR032710">
    <property type="entry name" value="NTF2-like_dom_sf"/>
</dbReference>
<comment type="caution">
    <text evidence="2">The sequence shown here is derived from an EMBL/GenBank/DDBJ whole genome shotgun (WGS) entry which is preliminary data.</text>
</comment>
<dbReference type="Gene3D" id="3.10.450.50">
    <property type="match status" value="1"/>
</dbReference>
<feature type="domain" description="SnoaL-like" evidence="1">
    <location>
        <begin position="8"/>
        <end position="128"/>
    </location>
</feature>
<sequence>MTQNPFDTVARYVDAFNDADVDAMAIECADPLQILDGMAPHVWQGPTATRDWWRDVLTEGEHLGASGYRISLDEPRHVDVTGESAYVVVPATMTFDLNGLSRTQTGSTFTVALRRQDGAWLMTAWSWSKGA</sequence>
<organism evidence="2 3">
    <name type="scientific">Mycolicibacterium iranicum</name>
    <name type="common">Mycobacterium iranicum</name>
    <dbReference type="NCBI Taxonomy" id="912594"/>
    <lineage>
        <taxon>Bacteria</taxon>
        <taxon>Bacillati</taxon>
        <taxon>Actinomycetota</taxon>
        <taxon>Actinomycetes</taxon>
        <taxon>Mycobacteriales</taxon>
        <taxon>Mycobacteriaceae</taxon>
        <taxon>Mycolicibacterium</taxon>
    </lineage>
</organism>
<dbReference type="Pfam" id="PF13474">
    <property type="entry name" value="SnoaL_3"/>
    <property type="match status" value="1"/>
</dbReference>
<proteinExistence type="predicted"/>
<accession>A0A178LVG8</accession>
<name>A0A178LVG8_MYCIR</name>
<evidence type="ECO:0000313" key="2">
    <source>
        <dbReference type="EMBL" id="OAN38079.1"/>
    </source>
</evidence>
<dbReference type="AlphaFoldDB" id="A0A178LVG8"/>
<protein>
    <recommendedName>
        <fullName evidence="1">SnoaL-like domain-containing protein</fullName>
    </recommendedName>
</protein>
<gene>
    <name evidence="2" type="ORF">A4X20_19705</name>
</gene>
<dbReference type="SUPFAM" id="SSF54427">
    <property type="entry name" value="NTF2-like"/>
    <property type="match status" value="1"/>
</dbReference>
<dbReference type="EMBL" id="LWCS01000022">
    <property type="protein sequence ID" value="OAN38079.1"/>
    <property type="molecule type" value="Genomic_DNA"/>
</dbReference>
<dbReference type="STRING" id="912594.AWC12_03270"/>